<dbReference type="EMBL" id="GBRH01165295">
    <property type="protein sequence ID" value="JAE32601.1"/>
    <property type="molecule type" value="Transcribed_RNA"/>
</dbReference>
<proteinExistence type="predicted"/>
<sequence>MLVLMGFISNIPQLAWD</sequence>
<accession>A0A0A9HCQ5</accession>
<reference evidence="1" key="2">
    <citation type="journal article" date="2015" name="Data Brief">
        <title>Shoot transcriptome of the giant reed, Arundo donax.</title>
        <authorList>
            <person name="Barrero R.A."/>
            <person name="Guerrero F.D."/>
            <person name="Moolhuijzen P."/>
            <person name="Goolsby J.A."/>
            <person name="Tidwell J."/>
            <person name="Bellgard S.E."/>
            <person name="Bellgard M.I."/>
        </authorList>
    </citation>
    <scope>NUCLEOTIDE SEQUENCE</scope>
    <source>
        <tissue evidence="1">Shoot tissue taken approximately 20 cm above the soil surface</tissue>
    </source>
</reference>
<evidence type="ECO:0000313" key="1">
    <source>
        <dbReference type="EMBL" id="JAE32601.1"/>
    </source>
</evidence>
<reference evidence="1" key="1">
    <citation type="submission" date="2014-09" db="EMBL/GenBank/DDBJ databases">
        <authorList>
            <person name="Magalhaes I.L.F."/>
            <person name="Oliveira U."/>
            <person name="Santos F.R."/>
            <person name="Vidigal T.H.D.A."/>
            <person name="Brescovit A.D."/>
            <person name="Santos A.J."/>
        </authorList>
    </citation>
    <scope>NUCLEOTIDE SEQUENCE</scope>
    <source>
        <tissue evidence="1">Shoot tissue taken approximately 20 cm above the soil surface</tissue>
    </source>
</reference>
<name>A0A0A9HCQ5_ARUDO</name>
<organism evidence="1">
    <name type="scientific">Arundo donax</name>
    <name type="common">Giant reed</name>
    <name type="synonym">Donax arundinaceus</name>
    <dbReference type="NCBI Taxonomy" id="35708"/>
    <lineage>
        <taxon>Eukaryota</taxon>
        <taxon>Viridiplantae</taxon>
        <taxon>Streptophyta</taxon>
        <taxon>Embryophyta</taxon>
        <taxon>Tracheophyta</taxon>
        <taxon>Spermatophyta</taxon>
        <taxon>Magnoliopsida</taxon>
        <taxon>Liliopsida</taxon>
        <taxon>Poales</taxon>
        <taxon>Poaceae</taxon>
        <taxon>PACMAD clade</taxon>
        <taxon>Arundinoideae</taxon>
        <taxon>Arundineae</taxon>
        <taxon>Arundo</taxon>
    </lineage>
</organism>
<protein>
    <submittedName>
        <fullName evidence="1">Uncharacterized protein</fullName>
    </submittedName>
</protein>
<dbReference type="AlphaFoldDB" id="A0A0A9HCQ5"/>